<evidence type="ECO:0000256" key="1">
    <source>
        <dbReference type="SAM" id="Phobius"/>
    </source>
</evidence>
<proteinExistence type="predicted"/>
<dbReference type="Proteomes" id="UP000231414">
    <property type="component" value="Unassembled WGS sequence"/>
</dbReference>
<evidence type="ECO:0000313" key="2">
    <source>
        <dbReference type="EMBL" id="PIS21008.1"/>
    </source>
</evidence>
<feature type="transmembrane region" description="Helical" evidence="1">
    <location>
        <begin position="12"/>
        <end position="34"/>
    </location>
</feature>
<keyword evidence="1" id="KW-1133">Transmembrane helix</keyword>
<organism evidence="2 3">
    <name type="scientific">candidate division WWE3 bacterium CG08_land_8_20_14_0_20_43_13</name>
    <dbReference type="NCBI Taxonomy" id="1975087"/>
    <lineage>
        <taxon>Bacteria</taxon>
        <taxon>Katanobacteria</taxon>
    </lineage>
</organism>
<sequence length="121" mass="13560">MNREGDYNRIASLCFIMTCLLNIISQAGIPLLLILGGFPKARWQDLLWLIPAQILFWIGIAITIGRIKEKTISANKDIIVAVLISLPAILTTTFFILWKPGIAIVPVFSLGILNLLYKRRP</sequence>
<reference evidence="3" key="1">
    <citation type="submission" date="2017-09" db="EMBL/GenBank/DDBJ databases">
        <title>Depth-based differentiation of microbial function through sediment-hosted aquifers and enrichment of novel symbionts in the deep terrestrial subsurface.</title>
        <authorList>
            <person name="Probst A.J."/>
            <person name="Ladd B."/>
            <person name="Jarett J.K."/>
            <person name="Geller-Mcgrath D.E."/>
            <person name="Sieber C.M.K."/>
            <person name="Emerson J.B."/>
            <person name="Anantharaman K."/>
            <person name="Thomas B.C."/>
            <person name="Malmstrom R."/>
            <person name="Stieglmeier M."/>
            <person name="Klingl A."/>
            <person name="Woyke T."/>
            <person name="Ryan C.M."/>
            <person name="Banfield J.F."/>
        </authorList>
    </citation>
    <scope>NUCLEOTIDE SEQUENCE [LARGE SCALE GENOMIC DNA]</scope>
</reference>
<gene>
    <name evidence="2" type="ORF">COT52_00880</name>
</gene>
<dbReference type="AlphaFoldDB" id="A0A2H0XAA3"/>
<keyword evidence="1" id="KW-0472">Membrane</keyword>
<evidence type="ECO:0000313" key="3">
    <source>
        <dbReference type="Proteomes" id="UP000231414"/>
    </source>
</evidence>
<feature type="transmembrane region" description="Helical" evidence="1">
    <location>
        <begin position="101"/>
        <end position="117"/>
    </location>
</feature>
<accession>A0A2H0XAA3</accession>
<name>A0A2H0XAA3_UNCKA</name>
<dbReference type="EMBL" id="PEYW01000009">
    <property type="protein sequence ID" value="PIS21008.1"/>
    <property type="molecule type" value="Genomic_DNA"/>
</dbReference>
<feature type="transmembrane region" description="Helical" evidence="1">
    <location>
        <begin position="77"/>
        <end position="95"/>
    </location>
</feature>
<protein>
    <submittedName>
        <fullName evidence="2">Uncharacterized protein</fullName>
    </submittedName>
</protein>
<comment type="caution">
    <text evidence="2">The sequence shown here is derived from an EMBL/GenBank/DDBJ whole genome shotgun (WGS) entry which is preliminary data.</text>
</comment>
<feature type="transmembrane region" description="Helical" evidence="1">
    <location>
        <begin position="46"/>
        <end position="65"/>
    </location>
</feature>
<keyword evidence="1" id="KW-0812">Transmembrane</keyword>